<sequence length="184" mass="20194">MWSGGDARGLPRGVQSFVEEEASVLVAWRAPRGVVTDTRNVVDGVRHPGNVMFAWGTRSPFGAASGPEEKEERGPAGPFREGAEAEGCVRKAGNAHTHSHTATRTRPHTQRREEREHSSARPPASQPPPSSRLRGYTTTNVPRQPAKPCRRRHNLLPSTLPPPPRLHRTTTTPAPHDGNRDPLR</sequence>
<comment type="caution">
    <text evidence="2">The sequence shown here is derived from an EMBL/GenBank/DDBJ whole genome shotgun (WGS) entry which is preliminary data.</text>
</comment>
<dbReference type="EMBL" id="VSRR010098451">
    <property type="protein sequence ID" value="MPC94416.1"/>
    <property type="molecule type" value="Genomic_DNA"/>
</dbReference>
<evidence type="ECO:0000313" key="2">
    <source>
        <dbReference type="EMBL" id="MPC94416.1"/>
    </source>
</evidence>
<dbReference type="Proteomes" id="UP000324222">
    <property type="component" value="Unassembled WGS sequence"/>
</dbReference>
<keyword evidence="3" id="KW-1185">Reference proteome</keyword>
<evidence type="ECO:0000313" key="3">
    <source>
        <dbReference type="Proteomes" id="UP000324222"/>
    </source>
</evidence>
<reference evidence="2 3" key="1">
    <citation type="submission" date="2019-05" db="EMBL/GenBank/DDBJ databases">
        <title>Another draft genome of Portunus trituberculatus and its Hox gene families provides insights of decapod evolution.</title>
        <authorList>
            <person name="Jeong J.-H."/>
            <person name="Song I."/>
            <person name="Kim S."/>
            <person name="Choi T."/>
            <person name="Kim D."/>
            <person name="Ryu S."/>
            <person name="Kim W."/>
        </authorList>
    </citation>
    <scope>NUCLEOTIDE SEQUENCE [LARGE SCALE GENOMIC DNA]</scope>
    <source>
        <tissue evidence="2">Muscle</tissue>
    </source>
</reference>
<accession>A0A5B7JJF3</accession>
<evidence type="ECO:0000256" key="1">
    <source>
        <dbReference type="SAM" id="MobiDB-lite"/>
    </source>
</evidence>
<protein>
    <submittedName>
        <fullName evidence="2">Uncharacterized protein</fullName>
    </submittedName>
</protein>
<organism evidence="2 3">
    <name type="scientific">Portunus trituberculatus</name>
    <name type="common">Swimming crab</name>
    <name type="synonym">Neptunus trituberculatus</name>
    <dbReference type="NCBI Taxonomy" id="210409"/>
    <lineage>
        <taxon>Eukaryota</taxon>
        <taxon>Metazoa</taxon>
        <taxon>Ecdysozoa</taxon>
        <taxon>Arthropoda</taxon>
        <taxon>Crustacea</taxon>
        <taxon>Multicrustacea</taxon>
        <taxon>Malacostraca</taxon>
        <taxon>Eumalacostraca</taxon>
        <taxon>Eucarida</taxon>
        <taxon>Decapoda</taxon>
        <taxon>Pleocyemata</taxon>
        <taxon>Brachyura</taxon>
        <taxon>Eubrachyura</taxon>
        <taxon>Portunoidea</taxon>
        <taxon>Portunidae</taxon>
        <taxon>Portuninae</taxon>
        <taxon>Portunus</taxon>
    </lineage>
</organism>
<feature type="compositionally biased region" description="Basic and acidic residues" evidence="1">
    <location>
        <begin position="110"/>
        <end position="119"/>
    </location>
</feature>
<proteinExistence type="predicted"/>
<dbReference type="AlphaFoldDB" id="A0A5B7JJF3"/>
<gene>
    <name evidence="2" type="ORF">E2C01_089585</name>
</gene>
<name>A0A5B7JJF3_PORTR</name>
<feature type="region of interest" description="Disordered" evidence="1">
    <location>
        <begin position="56"/>
        <end position="184"/>
    </location>
</feature>
<feature type="compositionally biased region" description="Basic residues" evidence="1">
    <location>
        <begin position="97"/>
        <end position="109"/>
    </location>
</feature>